<keyword evidence="3" id="KW-1185">Reference proteome</keyword>
<sequence>MVFSVMAGVVIFGYAAWSLVRYVRKTRQGKCAACSLNKTCLSGCSDAAEHRTL</sequence>
<comment type="caution">
    <text evidence="2">The sequence shown here is derived from an EMBL/GenBank/DDBJ whole genome shotgun (WGS) entry which is preliminary data.</text>
</comment>
<name>A0A163TUB7_9BACL</name>
<keyword evidence="1" id="KW-0812">Transmembrane</keyword>
<dbReference type="RefSeq" id="WP_063187643.1">
    <property type="nucleotide sequence ID" value="NZ_CP121215.1"/>
</dbReference>
<dbReference type="GO" id="GO:0016787">
    <property type="term" value="F:hydrolase activity"/>
    <property type="evidence" value="ECO:0007669"/>
    <property type="project" value="UniProtKB-KW"/>
</dbReference>
<keyword evidence="1" id="KW-1133">Transmembrane helix</keyword>
<dbReference type="EMBL" id="LQRA01000103">
    <property type="protein sequence ID" value="KZE72380.1"/>
    <property type="molecule type" value="Genomic_DNA"/>
</dbReference>
<proteinExistence type="predicted"/>
<dbReference type="AlphaFoldDB" id="A0A163TUB7"/>
<dbReference type="OrthoDB" id="2326035at2"/>
<reference evidence="3" key="1">
    <citation type="submission" date="2016-01" db="EMBL/GenBank/DDBJ databases">
        <title>Draft genome of Chromobacterium sp. F49.</title>
        <authorList>
            <person name="Hong K.W."/>
        </authorList>
    </citation>
    <scope>NUCLEOTIDE SEQUENCE [LARGE SCALE GENOMIC DNA]</scope>
    <source>
        <strain evidence="3">M63</strain>
    </source>
</reference>
<evidence type="ECO:0000256" key="1">
    <source>
        <dbReference type="SAM" id="Phobius"/>
    </source>
</evidence>
<accession>A0A163TUB7</accession>
<dbReference type="STRING" id="1007103.GCA_000213315_00783"/>
<keyword evidence="2" id="KW-0378">Hydrolase</keyword>
<evidence type="ECO:0000313" key="3">
    <source>
        <dbReference type="Proteomes" id="UP000076563"/>
    </source>
</evidence>
<evidence type="ECO:0000313" key="2">
    <source>
        <dbReference type="EMBL" id="KZE72380.1"/>
    </source>
</evidence>
<dbReference type="Proteomes" id="UP000076563">
    <property type="component" value="Unassembled WGS sequence"/>
</dbReference>
<gene>
    <name evidence="2" type="ORF">AV654_33740</name>
</gene>
<feature type="transmembrane region" description="Helical" evidence="1">
    <location>
        <begin position="6"/>
        <end position="23"/>
    </location>
</feature>
<organism evidence="2 3">
    <name type="scientific">Paenibacillus elgii</name>
    <dbReference type="NCBI Taxonomy" id="189691"/>
    <lineage>
        <taxon>Bacteria</taxon>
        <taxon>Bacillati</taxon>
        <taxon>Bacillota</taxon>
        <taxon>Bacilli</taxon>
        <taxon>Bacillales</taxon>
        <taxon>Paenibacillaceae</taxon>
        <taxon>Paenibacillus</taxon>
    </lineage>
</organism>
<protein>
    <submittedName>
        <fullName evidence="2">Hydrolase</fullName>
    </submittedName>
</protein>
<dbReference type="Pfam" id="PF12669">
    <property type="entry name" value="FeoB_associated"/>
    <property type="match status" value="1"/>
</dbReference>
<keyword evidence="1" id="KW-0472">Membrane</keyword>